<proteinExistence type="inferred from homology"/>
<comment type="similarity">
    <text evidence="3 10">Belongs to the iron/ascorbate-dependent oxidoreductase family.</text>
</comment>
<reference evidence="12 13" key="1">
    <citation type="journal article" date="2017" name="Plant Biotechnol. J.">
        <title>A comprehensive draft genome sequence for lupin (Lupinus angustifolius), an emerging health food: insights into plant-microbe interactions and legume evolution.</title>
        <authorList>
            <person name="Hane J.K."/>
            <person name="Ming Y."/>
            <person name="Kamphuis L.G."/>
            <person name="Nelson M.N."/>
            <person name="Garg G."/>
            <person name="Atkins C.A."/>
            <person name="Bayer P.E."/>
            <person name="Bravo A."/>
            <person name="Bringans S."/>
            <person name="Cannon S."/>
            <person name="Edwards D."/>
            <person name="Foley R."/>
            <person name="Gao L.L."/>
            <person name="Harrison M.J."/>
            <person name="Huang W."/>
            <person name="Hurgobin B."/>
            <person name="Li S."/>
            <person name="Liu C.W."/>
            <person name="McGrath A."/>
            <person name="Morahan G."/>
            <person name="Murray J."/>
            <person name="Weller J."/>
            <person name="Jian J."/>
            <person name="Singh K.B."/>
        </authorList>
    </citation>
    <scope>NUCLEOTIDE SEQUENCE [LARGE SCALE GENOMIC DNA]</scope>
    <source>
        <strain evidence="13">cv. Tanjil</strain>
        <tissue evidence="12">Whole plant</tissue>
    </source>
</reference>
<keyword evidence="4" id="KW-0963">Cytoplasm</keyword>
<dbReference type="Pfam" id="PF14226">
    <property type="entry name" value="DIOX_N"/>
    <property type="match status" value="1"/>
</dbReference>
<dbReference type="OrthoDB" id="288590at2759"/>
<dbReference type="KEGG" id="lang:109359148"/>
<dbReference type="EMBL" id="CM007371">
    <property type="protein sequence ID" value="OIW02556.1"/>
    <property type="molecule type" value="Genomic_DNA"/>
</dbReference>
<evidence type="ECO:0000256" key="3">
    <source>
        <dbReference type="ARBA" id="ARBA00008056"/>
    </source>
</evidence>
<dbReference type="GO" id="GO:0046872">
    <property type="term" value="F:metal ion binding"/>
    <property type="evidence" value="ECO:0007669"/>
    <property type="project" value="UniProtKB-KW"/>
</dbReference>
<dbReference type="AlphaFoldDB" id="A0A1J7GQ59"/>
<sequence length="339" mass="38042">MFSVKGLVESNDLRSVPSNYIWSTNPEDPILHETENVPTIDFSQLISSNPCEQSMAVQKLGDACRDWGFFMLINHGMPETLRREFLRSSQNFFDMSEEEKKEYAGGNICDPINCGTSFNVTVDKKLFWRDYLKCLVHPQFQAPSKPLGFSETSEEYVTKCREIIQQLLKGISKSLGQEENFIHERMNVESGSQLLVINFYPACPNPELVMGLPAHTDHGLLTLLTQNELGGLQIQYNGQWIPVNPLPNSFLINTGDHLEILTNGKIKSVIHRVLVNNKGARISVATAQGPPLEAVVSPAPELVGDDNPAAYRAITYRDYLTIQKSNELDGKSCLDRIRI</sequence>
<feature type="domain" description="Fe2OG dioxygenase" evidence="11">
    <location>
        <begin position="190"/>
        <end position="290"/>
    </location>
</feature>
<keyword evidence="7 10" id="KW-0408">Iron</keyword>
<protein>
    <recommendedName>
        <fullName evidence="11">Fe2OG dioxygenase domain-containing protein</fullName>
    </recommendedName>
</protein>
<evidence type="ECO:0000259" key="11">
    <source>
        <dbReference type="PROSITE" id="PS51471"/>
    </source>
</evidence>
<keyword evidence="6" id="KW-0847">Vitamin C</keyword>
<dbReference type="InterPro" id="IPR044861">
    <property type="entry name" value="IPNS-like_FE2OG_OXY"/>
</dbReference>
<evidence type="ECO:0000256" key="7">
    <source>
        <dbReference type="ARBA" id="ARBA00023004"/>
    </source>
</evidence>
<evidence type="ECO:0000256" key="2">
    <source>
        <dbReference type="ARBA" id="ARBA00004496"/>
    </source>
</evidence>
<keyword evidence="5 10" id="KW-0479">Metal-binding</keyword>
<dbReference type="PRINTS" id="PR00682">
    <property type="entry name" value="IPNSYNTHASE"/>
</dbReference>
<evidence type="ECO:0000256" key="1">
    <source>
        <dbReference type="ARBA" id="ARBA00004123"/>
    </source>
</evidence>
<evidence type="ECO:0000256" key="5">
    <source>
        <dbReference type="ARBA" id="ARBA00022723"/>
    </source>
</evidence>
<dbReference type="InterPro" id="IPR027443">
    <property type="entry name" value="IPNS-like_sf"/>
</dbReference>
<dbReference type="Gramene" id="OIW02556">
    <property type="protein sequence ID" value="OIW02556"/>
    <property type="gene ID" value="TanjilG_12870"/>
</dbReference>
<dbReference type="InterPro" id="IPR050295">
    <property type="entry name" value="Plant_2OG-oxidoreductases"/>
</dbReference>
<dbReference type="GO" id="GO:0031418">
    <property type="term" value="F:L-ascorbic acid binding"/>
    <property type="evidence" value="ECO:0007669"/>
    <property type="project" value="UniProtKB-KW"/>
</dbReference>
<dbReference type="FunFam" id="2.60.120.330:FF:000015">
    <property type="entry name" value="Protein DMR6-LIKE OXYGENASE 1"/>
    <property type="match status" value="1"/>
</dbReference>
<dbReference type="PANTHER" id="PTHR47991">
    <property type="entry name" value="OXOGLUTARATE/IRON-DEPENDENT DIOXYGENASE"/>
    <property type="match status" value="1"/>
</dbReference>
<keyword evidence="13" id="KW-1185">Reference proteome</keyword>
<gene>
    <name evidence="12" type="ORF">TanjilG_12870</name>
</gene>
<dbReference type="GO" id="GO:0016491">
    <property type="term" value="F:oxidoreductase activity"/>
    <property type="evidence" value="ECO:0007669"/>
    <property type="project" value="UniProtKB-KW"/>
</dbReference>
<dbReference type="Pfam" id="PF03171">
    <property type="entry name" value="2OG-FeII_Oxy"/>
    <property type="match status" value="1"/>
</dbReference>
<dbReference type="SUPFAM" id="SSF51197">
    <property type="entry name" value="Clavaminate synthase-like"/>
    <property type="match status" value="1"/>
</dbReference>
<comment type="function">
    <text evidence="9">Involved in the regulation of shoot development and salicylic acid (SA) homeostasis.</text>
</comment>
<comment type="subcellular location">
    <subcellularLocation>
        <location evidence="2">Cytoplasm</location>
    </subcellularLocation>
    <subcellularLocation>
        <location evidence="1">Nucleus</location>
    </subcellularLocation>
</comment>
<evidence type="ECO:0000256" key="4">
    <source>
        <dbReference type="ARBA" id="ARBA00022490"/>
    </source>
</evidence>
<dbReference type="InterPro" id="IPR026992">
    <property type="entry name" value="DIOX_N"/>
</dbReference>
<evidence type="ECO:0000313" key="13">
    <source>
        <dbReference type="Proteomes" id="UP000188354"/>
    </source>
</evidence>
<evidence type="ECO:0000256" key="10">
    <source>
        <dbReference type="RuleBase" id="RU003682"/>
    </source>
</evidence>
<dbReference type="GO" id="GO:0005737">
    <property type="term" value="C:cytoplasm"/>
    <property type="evidence" value="ECO:0007669"/>
    <property type="project" value="UniProtKB-SubCell"/>
</dbReference>
<evidence type="ECO:0000256" key="6">
    <source>
        <dbReference type="ARBA" id="ARBA00022896"/>
    </source>
</evidence>
<organism evidence="12 13">
    <name type="scientific">Lupinus angustifolius</name>
    <name type="common">Narrow-leaved blue lupine</name>
    <dbReference type="NCBI Taxonomy" id="3871"/>
    <lineage>
        <taxon>Eukaryota</taxon>
        <taxon>Viridiplantae</taxon>
        <taxon>Streptophyta</taxon>
        <taxon>Embryophyta</taxon>
        <taxon>Tracheophyta</taxon>
        <taxon>Spermatophyta</taxon>
        <taxon>Magnoliopsida</taxon>
        <taxon>eudicotyledons</taxon>
        <taxon>Gunneridae</taxon>
        <taxon>Pentapetalae</taxon>
        <taxon>rosids</taxon>
        <taxon>fabids</taxon>
        <taxon>Fabales</taxon>
        <taxon>Fabaceae</taxon>
        <taxon>Papilionoideae</taxon>
        <taxon>50 kb inversion clade</taxon>
        <taxon>genistoids sensu lato</taxon>
        <taxon>core genistoids</taxon>
        <taxon>Genisteae</taxon>
        <taxon>Lupinus</taxon>
    </lineage>
</organism>
<keyword evidence="8" id="KW-0539">Nucleus</keyword>
<dbReference type="Proteomes" id="UP000188354">
    <property type="component" value="Chromosome LG11"/>
</dbReference>
<name>A0A1J7GQ59_LUPAN</name>
<dbReference type="GO" id="GO:0005634">
    <property type="term" value="C:nucleus"/>
    <property type="evidence" value="ECO:0007669"/>
    <property type="project" value="UniProtKB-SubCell"/>
</dbReference>
<evidence type="ECO:0000313" key="12">
    <source>
        <dbReference type="EMBL" id="OIW02556.1"/>
    </source>
</evidence>
<dbReference type="InterPro" id="IPR005123">
    <property type="entry name" value="Oxoglu/Fe-dep_dioxygenase_dom"/>
</dbReference>
<dbReference type="Gene3D" id="2.60.120.330">
    <property type="entry name" value="B-lactam Antibiotic, Isopenicillin N Synthase, Chain"/>
    <property type="match status" value="1"/>
</dbReference>
<evidence type="ECO:0000256" key="9">
    <source>
        <dbReference type="ARBA" id="ARBA00059922"/>
    </source>
</evidence>
<evidence type="ECO:0000256" key="8">
    <source>
        <dbReference type="ARBA" id="ARBA00023242"/>
    </source>
</evidence>
<keyword evidence="10" id="KW-0560">Oxidoreductase</keyword>
<dbReference type="PROSITE" id="PS51471">
    <property type="entry name" value="FE2OG_OXY"/>
    <property type="match status" value="1"/>
</dbReference>
<dbReference type="OMA" id="YIHKRMN"/>
<accession>A0A1J7GQ59</accession>